<feature type="repeat" description="TPR" evidence="3">
    <location>
        <begin position="253"/>
        <end position="286"/>
    </location>
</feature>
<name>A0ABX3F6K7_9VIBR</name>
<dbReference type="InterPro" id="IPR000160">
    <property type="entry name" value="GGDEF_dom"/>
</dbReference>
<dbReference type="SMART" id="SM00267">
    <property type="entry name" value="GGDEF"/>
    <property type="match status" value="1"/>
</dbReference>
<protein>
    <recommendedName>
        <fullName evidence="1">diguanylate cyclase</fullName>
        <ecNumber evidence="1">2.7.7.65</ecNumber>
    </recommendedName>
</protein>
<dbReference type="InterPro" id="IPR043128">
    <property type="entry name" value="Rev_trsase/Diguanyl_cyclase"/>
</dbReference>
<evidence type="ECO:0000256" key="3">
    <source>
        <dbReference type="PROSITE-ProRule" id="PRU00339"/>
    </source>
</evidence>
<keyword evidence="3" id="KW-0802">TPR repeat</keyword>
<dbReference type="Gene3D" id="3.30.70.270">
    <property type="match status" value="1"/>
</dbReference>
<dbReference type="InterPro" id="IPR050469">
    <property type="entry name" value="Diguanylate_Cyclase"/>
</dbReference>
<dbReference type="InterPro" id="IPR029787">
    <property type="entry name" value="Nucleotide_cyclase"/>
</dbReference>
<reference evidence="6 7" key="1">
    <citation type="submission" date="2016-09" db="EMBL/GenBank/DDBJ databases">
        <title>Genomic Taxonomy of the Vibrionaceae.</title>
        <authorList>
            <person name="Gonzalez-Castillo A."/>
            <person name="Gomez-Gil B."/>
            <person name="Enciso-Ibarra K."/>
        </authorList>
    </citation>
    <scope>NUCLEOTIDE SEQUENCE [LARGE SCALE GENOMIC DNA]</scope>
    <source>
        <strain evidence="6 7">CAIM 1902</strain>
    </source>
</reference>
<evidence type="ECO:0000313" key="7">
    <source>
        <dbReference type="Proteomes" id="UP000186039"/>
    </source>
</evidence>
<dbReference type="SUPFAM" id="SSF48452">
    <property type="entry name" value="TPR-like"/>
    <property type="match status" value="1"/>
</dbReference>
<dbReference type="InterPro" id="IPR019734">
    <property type="entry name" value="TPR_rpt"/>
</dbReference>
<organism evidence="6 7">
    <name type="scientific">Vibrio panuliri</name>
    <dbReference type="NCBI Taxonomy" id="1381081"/>
    <lineage>
        <taxon>Bacteria</taxon>
        <taxon>Pseudomonadati</taxon>
        <taxon>Pseudomonadota</taxon>
        <taxon>Gammaproteobacteria</taxon>
        <taxon>Vibrionales</taxon>
        <taxon>Vibrionaceae</taxon>
        <taxon>Vibrio</taxon>
    </lineage>
</organism>
<comment type="catalytic activity">
    <reaction evidence="2">
        <text>2 GTP = 3',3'-c-di-GMP + 2 diphosphate</text>
        <dbReference type="Rhea" id="RHEA:24898"/>
        <dbReference type="ChEBI" id="CHEBI:33019"/>
        <dbReference type="ChEBI" id="CHEBI:37565"/>
        <dbReference type="ChEBI" id="CHEBI:58805"/>
        <dbReference type="EC" id="2.7.7.65"/>
    </reaction>
</comment>
<dbReference type="PANTHER" id="PTHR45138:SF9">
    <property type="entry name" value="DIGUANYLATE CYCLASE DGCM-RELATED"/>
    <property type="match status" value="1"/>
</dbReference>
<dbReference type="InterPro" id="IPR011990">
    <property type="entry name" value="TPR-like_helical_dom_sf"/>
</dbReference>
<dbReference type="CDD" id="cd01949">
    <property type="entry name" value="GGDEF"/>
    <property type="match status" value="1"/>
</dbReference>
<evidence type="ECO:0000256" key="1">
    <source>
        <dbReference type="ARBA" id="ARBA00012528"/>
    </source>
</evidence>
<gene>
    <name evidence="6" type="ORF">BIY20_03080</name>
</gene>
<evidence type="ECO:0000259" key="5">
    <source>
        <dbReference type="PROSITE" id="PS50887"/>
    </source>
</evidence>
<dbReference type="PANTHER" id="PTHR45138">
    <property type="entry name" value="REGULATORY COMPONENTS OF SENSORY TRANSDUCTION SYSTEM"/>
    <property type="match status" value="1"/>
</dbReference>
<dbReference type="Gene3D" id="1.25.40.10">
    <property type="entry name" value="Tetratricopeptide repeat domain"/>
    <property type="match status" value="2"/>
</dbReference>
<dbReference type="PROSITE" id="PS50005">
    <property type="entry name" value="TPR"/>
    <property type="match status" value="1"/>
</dbReference>
<keyword evidence="4" id="KW-0472">Membrane</keyword>
<evidence type="ECO:0000313" key="6">
    <source>
        <dbReference type="EMBL" id="OLQ85789.1"/>
    </source>
</evidence>
<comment type="caution">
    <text evidence="6">The sequence shown here is derived from an EMBL/GenBank/DDBJ whole genome shotgun (WGS) entry which is preliminary data.</text>
</comment>
<proteinExistence type="predicted"/>
<sequence length="647" mass="74691">MQKKITLSLLIVFLSMLIVVTVDTFLLGNTEQQASEKVTEPQPETQLRAIDPHHALLALFERSGSDSDDVLADLHHWREELTRQPQTIERIFQLWIERNVARNLKQHDQIVQLDHELWEIATDEPVPWLEAKLYTEKATELLREDSYQQGVDSIKRAIEIAEEHHADFILLESYNTAGILHNALNQLKQSQLYFSQGLELGERFPDSDYVGRFNNNLGLLFVHLEQWDQSINYLLKAKSFYLAPERNGAAPLPVIYFNLSYVYSELKNVHKAREYYQKALKYINSDSSRYLHIVADKAKGRVDLLAGDGIEAEQSALRCLQDVGIEKYPKQKGICLYLRSMALYQQDQIPEALSVVSDSIDVFESIAHQRWLIRSNLLLAKILQANGDYQKALSIYQIYHAKERSQIIGEFHALETAFEVRNLEKERDLLSVQNQYKDLEGQVVADRFKVLALWLTIALLVAGWFIVRSVLDRRQNKRLRALSYLDPLTGGGNRRLYYQELRQPEILNNQWQYRVVVVDIDWFKHINDKYGHDVGDEVLAAVALKLKSRIDEEELFIRWGGEEFLMLVKEREDFRAFAQSLVSVINHAPFVLSQETLNVSVSVGVSSSYHIDQIRHDSSAFAKADKCLYKAKAHGRNQYVIAEDFAD</sequence>
<feature type="domain" description="GGDEF" evidence="5">
    <location>
        <begin position="511"/>
        <end position="644"/>
    </location>
</feature>
<accession>A0ABX3F6K7</accession>
<keyword evidence="4" id="KW-1133">Transmembrane helix</keyword>
<dbReference type="SUPFAM" id="SSF55073">
    <property type="entry name" value="Nucleotide cyclase"/>
    <property type="match status" value="1"/>
</dbReference>
<dbReference type="Pfam" id="PF13181">
    <property type="entry name" value="TPR_8"/>
    <property type="match status" value="1"/>
</dbReference>
<evidence type="ECO:0000256" key="4">
    <source>
        <dbReference type="SAM" id="Phobius"/>
    </source>
</evidence>
<dbReference type="EMBL" id="MJMH01000217">
    <property type="protein sequence ID" value="OLQ85789.1"/>
    <property type="molecule type" value="Genomic_DNA"/>
</dbReference>
<dbReference type="NCBIfam" id="TIGR00254">
    <property type="entry name" value="GGDEF"/>
    <property type="match status" value="1"/>
</dbReference>
<dbReference type="Pfam" id="PF00990">
    <property type="entry name" value="GGDEF"/>
    <property type="match status" value="1"/>
</dbReference>
<dbReference type="PROSITE" id="PS50887">
    <property type="entry name" value="GGDEF"/>
    <property type="match status" value="1"/>
</dbReference>
<dbReference type="EC" id="2.7.7.65" evidence="1"/>
<keyword evidence="7" id="KW-1185">Reference proteome</keyword>
<dbReference type="RefSeq" id="WP_075716167.1">
    <property type="nucleotide sequence ID" value="NZ_AP019655.1"/>
</dbReference>
<feature type="transmembrane region" description="Helical" evidence="4">
    <location>
        <begin position="451"/>
        <end position="471"/>
    </location>
</feature>
<dbReference type="Proteomes" id="UP000186039">
    <property type="component" value="Unassembled WGS sequence"/>
</dbReference>
<keyword evidence="4" id="KW-0812">Transmembrane</keyword>
<dbReference type="SMART" id="SM00028">
    <property type="entry name" value="TPR"/>
    <property type="match status" value="6"/>
</dbReference>
<evidence type="ECO:0000256" key="2">
    <source>
        <dbReference type="ARBA" id="ARBA00034247"/>
    </source>
</evidence>